<feature type="transmembrane region" description="Helical" evidence="1">
    <location>
        <begin position="58"/>
        <end position="80"/>
    </location>
</feature>
<keyword evidence="1" id="KW-0812">Transmembrane</keyword>
<evidence type="ECO:0008006" key="4">
    <source>
        <dbReference type="Google" id="ProtNLM"/>
    </source>
</evidence>
<evidence type="ECO:0000313" key="3">
    <source>
        <dbReference type="Proteomes" id="UP001208364"/>
    </source>
</evidence>
<comment type="caution">
    <text evidence="2">The sequence shown here is derived from an EMBL/GenBank/DDBJ whole genome shotgun (WGS) entry which is preliminary data.</text>
</comment>
<sequence length="127" mass="14923">MTRLKNYDKKRHLKMCLFGCLAGIFIVFITIINSTPMLQKYSKIGIFTLENRSYFEIYFIYIIEILLFFSGLANGLFWIIEITKEIPVQYKIVCYFLTAFFSIIVSIIGILTLLPFIVYDIYSINVK</sequence>
<keyword evidence="3" id="KW-1185">Reference proteome</keyword>
<gene>
    <name evidence="2" type="ORF">OCV55_03785</name>
</gene>
<evidence type="ECO:0000256" key="1">
    <source>
        <dbReference type="SAM" id="Phobius"/>
    </source>
</evidence>
<organism evidence="2 3">
    <name type="scientific">[Clostridium] ammoniilyticum</name>
    <dbReference type="NCBI Taxonomy" id="2981784"/>
    <lineage>
        <taxon>Bacteria</taxon>
        <taxon>Bacillati</taxon>
        <taxon>Bacillota</taxon>
        <taxon>Erysipelotrichia</taxon>
        <taxon>Erysipelotrichales</taxon>
        <taxon>Coprobacillaceae</taxon>
        <taxon>Faecalibacillus</taxon>
    </lineage>
</organism>
<dbReference type="Proteomes" id="UP001208364">
    <property type="component" value="Unassembled WGS sequence"/>
</dbReference>
<dbReference type="RefSeq" id="WP_267309804.1">
    <property type="nucleotide sequence ID" value="NZ_JAOQJR010000003.1"/>
</dbReference>
<reference evidence="2 3" key="1">
    <citation type="journal article" date="2021" name="ISME Commun">
        <title>Automated analysis of genomic sequences facilitates high-throughput and comprehensive description of bacteria.</title>
        <authorList>
            <person name="Hitch T.C.A."/>
        </authorList>
    </citation>
    <scope>NUCLEOTIDE SEQUENCE [LARGE SCALE GENOMIC DNA]</scope>
    <source>
        <strain evidence="2 3">H4_15</strain>
    </source>
</reference>
<evidence type="ECO:0000313" key="2">
    <source>
        <dbReference type="EMBL" id="MCU6737799.1"/>
    </source>
</evidence>
<feature type="transmembrane region" description="Helical" evidence="1">
    <location>
        <begin position="92"/>
        <end position="118"/>
    </location>
</feature>
<accession>A0ABT2SSH8</accession>
<keyword evidence="1" id="KW-1133">Transmembrane helix</keyword>
<feature type="transmembrane region" description="Helical" evidence="1">
    <location>
        <begin position="12"/>
        <end position="32"/>
    </location>
</feature>
<dbReference type="EMBL" id="JAOQJR010000003">
    <property type="protein sequence ID" value="MCU6737799.1"/>
    <property type="molecule type" value="Genomic_DNA"/>
</dbReference>
<protein>
    <recommendedName>
        <fullName evidence="4">DUF4064 domain-containing protein</fullName>
    </recommendedName>
</protein>
<keyword evidence="1" id="KW-0472">Membrane</keyword>
<name>A0ABT2SSH8_9FIRM</name>
<proteinExistence type="predicted"/>